<dbReference type="Gene3D" id="1.10.10.10">
    <property type="entry name" value="Winged helix-like DNA-binding domain superfamily/Winged helix DNA-binding domain"/>
    <property type="match status" value="1"/>
</dbReference>
<dbReference type="PRINTS" id="PR00778">
    <property type="entry name" value="HTHARSR"/>
</dbReference>
<name>A0A3A4P0F8_ABYX5</name>
<organism evidence="5 6">
    <name type="scientific">Abyssobacteria bacterium (strain SURF_5)</name>
    <dbReference type="NCBI Taxonomy" id="2093360"/>
    <lineage>
        <taxon>Bacteria</taxon>
        <taxon>Pseudomonadati</taxon>
        <taxon>Candidatus Hydrogenedentota</taxon>
        <taxon>Candidatus Abyssobacteria</taxon>
    </lineage>
</organism>
<keyword evidence="3" id="KW-0804">Transcription</keyword>
<evidence type="ECO:0000313" key="6">
    <source>
        <dbReference type="Proteomes" id="UP000265882"/>
    </source>
</evidence>
<proteinExistence type="predicted"/>
<dbReference type="Proteomes" id="UP000265882">
    <property type="component" value="Unassembled WGS sequence"/>
</dbReference>
<dbReference type="AlphaFoldDB" id="A0A3A4P0F8"/>
<dbReference type="InterPro" id="IPR051081">
    <property type="entry name" value="HTH_MetalResp_TranReg"/>
</dbReference>
<evidence type="ECO:0000256" key="1">
    <source>
        <dbReference type="ARBA" id="ARBA00023015"/>
    </source>
</evidence>
<dbReference type="NCBIfam" id="NF033788">
    <property type="entry name" value="HTH_metalloreg"/>
    <property type="match status" value="1"/>
</dbReference>
<gene>
    <name evidence="5" type="ORF">C4520_00865</name>
</gene>
<dbReference type="InterPro" id="IPR001845">
    <property type="entry name" value="HTH_ArsR_DNA-bd_dom"/>
</dbReference>
<dbReference type="PANTHER" id="PTHR33154:SF18">
    <property type="entry name" value="ARSENICAL RESISTANCE OPERON REPRESSOR"/>
    <property type="match status" value="1"/>
</dbReference>
<comment type="caution">
    <text evidence="5">The sequence shown here is derived from an EMBL/GenBank/DDBJ whole genome shotgun (WGS) entry which is preliminary data.</text>
</comment>
<dbReference type="SUPFAM" id="SSF46785">
    <property type="entry name" value="Winged helix' DNA-binding domain"/>
    <property type="match status" value="1"/>
</dbReference>
<dbReference type="EMBL" id="QZKU01000011">
    <property type="protein sequence ID" value="RJP26218.1"/>
    <property type="molecule type" value="Genomic_DNA"/>
</dbReference>
<dbReference type="SMART" id="SM00418">
    <property type="entry name" value="HTH_ARSR"/>
    <property type="match status" value="1"/>
</dbReference>
<evidence type="ECO:0000259" key="4">
    <source>
        <dbReference type="PROSITE" id="PS50987"/>
    </source>
</evidence>
<protein>
    <submittedName>
        <fullName evidence="5">Transcriptional regulator</fullName>
    </submittedName>
</protein>
<dbReference type="GO" id="GO:0003700">
    <property type="term" value="F:DNA-binding transcription factor activity"/>
    <property type="evidence" value="ECO:0007669"/>
    <property type="project" value="InterPro"/>
</dbReference>
<dbReference type="Pfam" id="PF01022">
    <property type="entry name" value="HTH_5"/>
    <property type="match status" value="1"/>
</dbReference>
<dbReference type="PROSITE" id="PS50987">
    <property type="entry name" value="HTH_ARSR_2"/>
    <property type="match status" value="1"/>
</dbReference>
<dbReference type="InterPro" id="IPR036390">
    <property type="entry name" value="WH_DNA-bd_sf"/>
</dbReference>
<keyword evidence="1" id="KW-0805">Transcription regulation</keyword>
<dbReference type="GO" id="GO:0003677">
    <property type="term" value="F:DNA binding"/>
    <property type="evidence" value="ECO:0007669"/>
    <property type="project" value="UniProtKB-KW"/>
</dbReference>
<sequence length="103" mass="12084">MRARILKMLEEHELCVCQIIAVIGLKQPTISKHLSILKKAGLVESRRNGTWMFYSLSRKRRTDYDQVQLALLRNWLNDDRLIEADRTRLAKVLKIDPHELCKA</sequence>
<evidence type="ECO:0000256" key="2">
    <source>
        <dbReference type="ARBA" id="ARBA00023125"/>
    </source>
</evidence>
<dbReference type="InterPro" id="IPR036388">
    <property type="entry name" value="WH-like_DNA-bd_sf"/>
</dbReference>
<dbReference type="PANTHER" id="PTHR33154">
    <property type="entry name" value="TRANSCRIPTIONAL REGULATOR, ARSR FAMILY"/>
    <property type="match status" value="1"/>
</dbReference>
<dbReference type="CDD" id="cd00090">
    <property type="entry name" value="HTH_ARSR"/>
    <property type="match status" value="1"/>
</dbReference>
<dbReference type="InterPro" id="IPR011991">
    <property type="entry name" value="ArsR-like_HTH"/>
</dbReference>
<feature type="domain" description="HTH arsR-type" evidence="4">
    <location>
        <begin position="1"/>
        <end position="76"/>
    </location>
</feature>
<accession>A0A3A4P0F8</accession>
<evidence type="ECO:0000256" key="3">
    <source>
        <dbReference type="ARBA" id="ARBA00023163"/>
    </source>
</evidence>
<keyword evidence="2" id="KW-0238">DNA-binding</keyword>
<evidence type="ECO:0000313" key="5">
    <source>
        <dbReference type="EMBL" id="RJP26218.1"/>
    </source>
</evidence>
<reference evidence="5 6" key="1">
    <citation type="journal article" date="2017" name="ISME J.">
        <title>Energy and carbon metabolisms in a deep terrestrial subsurface fluid microbial community.</title>
        <authorList>
            <person name="Momper L."/>
            <person name="Jungbluth S.P."/>
            <person name="Lee M.D."/>
            <person name="Amend J.P."/>
        </authorList>
    </citation>
    <scope>NUCLEOTIDE SEQUENCE [LARGE SCALE GENOMIC DNA]</scope>
    <source>
        <strain evidence="5">SURF_5</strain>
    </source>
</reference>